<dbReference type="InterPro" id="IPR011051">
    <property type="entry name" value="RmlC_Cupin_sf"/>
</dbReference>
<dbReference type="AlphaFoldDB" id="A0A2N5H9N5"/>
<dbReference type="InterPro" id="IPR001538">
    <property type="entry name" value="Man6P_isomerase-2_C"/>
</dbReference>
<dbReference type="GO" id="GO:0004475">
    <property type="term" value="F:mannose-1-phosphate guanylyltransferase (GTP) activity"/>
    <property type="evidence" value="ECO:0007669"/>
    <property type="project" value="TreeGrafter"/>
</dbReference>
<dbReference type="PANTHER" id="PTHR46390">
    <property type="entry name" value="MANNOSE-1-PHOSPHATE GUANYLYLTRANSFERASE"/>
    <property type="match status" value="1"/>
</dbReference>
<dbReference type="PANTHER" id="PTHR46390:SF1">
    <property type="entry name" value="MANNOSE-1-PHOSPHATE GUANYLYLTRANSFERASE"/>
    <property type="match status" value="1"/>
</dbReference>
<organism evidence="3 4">
    <name type="scientific">Neobacillus cucumis</name>
    <dbReference type="NCBI Taxonomy" id="1740721"/>
    <lineage>
        <taxon>Bacteria</taxon>
        <taxon>Bacillati</taxon>
        <taxon>Bacillota</taxon>
        <taxon>Bacilli</taxon>
        <taxon>Bacillales</taxon>
        <taxon>Bacillaceae</taxon>
        <taxon>Neobacillus</taxon>
    </lineage>
</organism>
<feature type="domain" description="Nucleotidyl transferase" evidence="1">
    <location>
        <begin position="3"/>
        <end position="273"/>
    </location>
</feature>
<feature type="domain" description="Mannose-6-phosphate isomerase type II C-terminal" evidence="2">
    <location>
        <begin position="337"/>
        <end position="447"/>
    </location>
</feature>
<dbReference type="SUPFAM" id="SSF51182">
    <property type="entry name" value="RmlC-like cupins"/>
    <property type="match status" value="1"/>
</dbReference>
<dbReference type="Gene3D" id="2.60.120.10">
    <property type="entry name" value="Jelly Rolls"/>
    <property type="match status" value="1"/>
</dbReference>
<evidence type="ECO:0000313" key="3">
    <source>
        <dbReference type="EMBL" id="PLS02229.1"/>
    </source>
</evidence>
<dbReference type="EMBL" id="PGVE01000078">
    <property type="protein sequence ID" value="PLS02229.1"/>
    <property type="molecule type" value="Genomic_DNA"/>
</dbReference>
<keyword evidence="4" id="KW-1185">Reference proteome</keyword>
<evidence type="ECO:0000313" key="4">
    <source>
        <dbReference type="Proteomes" id="UP000234950"/>
    </source>
</evidence>
<reference evidence="3 4" key="1">
    <citation type="submission" date="2017-11" db="EMBL/GenBank/DDBJ databases">
        <title>Comparitive Functional Genomics of Dry Heat Resistant strains isolated from the Viking Spacecraft.</title>
        <authorList>
            <person name="Seuylemezian A."/>
            <person name="Cooper K."/>
            <person name="Vaishampayan P."/>
        </authorList>
    </citation>
    <scope>NUCLEOTIDE SEQUENCE [LARGE SCALE GENOMIC DNA]</scope>
    <source>
        <strain evidence="3 4">V32-6</strain>
    </source>
</reference>
<dbReference type="InterPro" id="IPR005835">
    <property type="entry name" value="NTP_transferase_dom"/>
</dbReference>
<dbReference type="Pfam" id="PF00483">
    <property type="entry name" value="NTP_transferase"/>
    <property type="match status" value="1"/>
</dbReference>
<dbReference type="Proteomes" id="UP000234950">
    <property type="component" value="Unassembled WGS sequence"/>
</dbReference>
<dbReference type="Gene3D" id="3.90.550.10">
    <property type="entry name" value="Spore Coat Polysaccharide Biosynthesis Protein SpsA, Chain A"/>
    <property type="match status" value="1"/>
</dbReference>
<gene>
    <name evidence="3" type="ORF">CVD27_21030</name>
</gene>
<dbReference type="InterPro" id="IPR014710">
    <property type="entry name" value="RmlC-like_jellyroll"/>
</dbReference>
<dbReference type="Pfam" id="PF01050">
    <property type="entry name" value="MannoseP_isomer"/>
    <property type="match status" value="1"/>
</dbReference>
<dbReference type="InterPro" id="IPR029044">
    <property type="entry name" value="Nucleotide-diphossugar_trans"/>
</dbReference>
<evidence type="ECO:0000259" key="2">
    <source>
        <dbReference type="Pfam" id="PF01050"/>
    </source>
</evidence>
<dbReference type="RefSeq" id="WP_101650147.1">
    <property type="nucleotide sequence ID" value="NZ_PGVE01000078.1"/>
</dbReference>
<dbReference type="OrthoDB" id="9806359at2"/>
<proteinExistence type="predicted"/>
<accession>A0A2N5H9N5</accession>
<dbReference type="GO" id="GO:0009298">
    <property type="term" value="P:GDP-mannose biosynthetic process"/>
    <property type="evidence" value="ECO:0007669"/>
    <property type="project" value="TreeGrafter"/>
</dbReference>
<name>A0A2N5H9N5_9BACI</name>
<sequence>MKIILLSGGSGKRLWPLSNDSRSKQFLKVLKMEHSEQLESMIQRIWKQLKSVNLHQSSYIATRKDQVDMVLSQIGSDAPLIIEPQRGDTFPAIALASVYLYSCIKSDPDEVVCVLPVDPFVEKSYFEQVKALDKLVQESDASIALMGGLPVYPSEKYGYIVPEEVHNEHEPQKTYLKVRTFVEKPMEDQAIRLIEQGALWNLGVFAFKLKYMITYLKTMGFPLEYIELEKVYDQLPKISFDYEVVEKADHVIVVPYDGTWKDLGTWNTLTEEMDTSQLGKGIISGDSANTHVINELDIPVVVIGVSNIVVASSPQGILISDKTASHKIKDIMKNEKERPMFVERRWGWYQVLNYTKISDNHLALTKKIVIEAGKNISYQSHLKRSEVWLILSGVGEFALDGQLYGVKEGDIFKIPKGAEHGIKAISTLEIIEVQMGEELLEEDITRLFMNWDEVIKHCEEKRKKRNERLN</sequence>
<dbReference type="SUPFAM" id="SSF53448">
    <property type="entry name" value="Nucleotide-diphospho-sugar transferases"/>
    <property type="match status" value="1"/>
</dbReference>
<dbReference type="GO" id="GO:0005976">
    <property type="term" value="P:polysaccharide metabolic process"/>
    <property type="evidence" value="ECO:0007669"/>
    <property type="project" value="InterPro"/>
</dbReference>
<keyword evidence="3" id="KW-0808">Transferase</keyword>
<evidence type="ECO:0000259" key="1">
    <source>
        <dbReference type="Pfam" id="PF00483"/>
    </source>
</evidence>
<keyword evidence="3" id="KW-0548">Nucleotidyltransferase</keyword>
<dbReference type="CDD" id="cd02213">
    <property type="entry name" value="cupin_PMI_typeII_C"/>
    <property type="match status" value="1"/>
</dbReference>
<protein>
    <submittedName>
        <fullName evidence="3">Mannose-1-phosphate guanylyltransferase</fullName>
    </submittedName>
</protein>
<comment type="caution">
    <text evidence="3">The sequence shown here is derived from an EMBL/GenBank/DDBJ whole genome shotgun (WGS) entry which is preliminary data.</text>
</comment>
<dbReference type="InterPro" id="IPR051161">
    <property type="entry name" value="Mannose-6P_isomerase_type2"/>
</dbReference>